<evidence type="ECO:0000313" key="2">
    <source>
        <dbReference type="EMBL" id="MEA5392055.1"/>
    </source>
</evidence>
<dbReference type="Pfam" id="PF11016">
    <property type="entry name" value="DUF2854"/>
    <property type="match status" value="1"/>
</dbReference>
<dbReference type="EMBL" id="JAYGHX010000007">
    <property type="protein sequence ID" value="MEA5392055.1"/>
    <property type="molecule type" value="Genomic_DNA"/>
</dbReference>
<keyword evidence="3" id="KW-1185">Reference proteome</keyword>
<dbReference type="PANTHER" id="PTHR35551:SF1">
    <property type="entry name" value="ACCLIMATION OF PHOTOSYNTHESIS TO ENVIRONMENT"/>
    <property type="match status" value="1"/>
</dbReference>
<organism evidence="2 3">
    <name type="scientific">Cyanobium gracile UHCC 0139</name>
    <dbReference type="NCBI Taxonomy" id="3110308"/>
    <lineage>
        <taxon>Bacteria</taxon>
        <taxon>Bacillati</taxon>
        <taxon>Cyanobacteriota</taxon>
        <taxon>Cyanophyceae</taxon>
        <taxon>Synechococcales</taxon>
        <taxon>Prochlorococcaceae</taxon>
        <taxon>Cyanobium</taxon>
    </lineage>
</organism>
<dbReference type="PANTHER" id="PTHR35551">
    <property type="match status" value="1"/>
</dbReference>
<reference evidence="2 3" key="1">
    <citation type="submission" date="2023-12" db="EMBL/GenBank/DDBJ databases">
        <title>Baltic Sea Cyanobacteria.</title>
        <authorList>
            <person name="Delbaje E."/>
            <person name="Fewer D.P."/>
            <person name="Shishido T.K."/>
        </authorList>
    </citation>
    <scope>NUCLEOTIDE SEQUENCE [LARGE SCALE GENOMIC DNA]</scope>
    <source>
        <strain evidence="2 3">UHCC 0139</strain>
    </source>
</reference>
<evidence type="ECO:0000313" key="3">
    <source>
        <dbReference type="Proteomes" id="UP001304461"/>
    </source>
</evidence>
<proteinExistence type="predicted"/>
<keyword evidence="1" id="KW-1133">Transmembrane helix</keyword>
<keyword evidence="1" id="KW-0812">Transmembrane</keyword>
<sequence>MQAFLSPGSLVTVAGAVLTVIGSIAYATDSPNISLAGVFYGVPILLGGLALKSSELPPAERLTPAARLRDLRQQPGNEPLRKLLADVTRWRYGQKAHLESSLEALKLWDEDAPPQLVAVEELEAGGGYGLRLTIECHGVAYERWQDRRERLGRFFGPGLTADLQQAGPGRLHLSLLPAPATSDPSLAAPVP</sequence>
<name>A0ABU5RW93_9CYAN</name>
<dbReference type="InterPro" id="IPR021275">
    <property type="entry name" value="DUF2854"/>
</dbReference>
<dbReference type="Proteomes" id="UP001304461">
    <property type="component" value="Unassembled WGS sequence"/>
</dbReference>
<accession>A0ABU5RW93</accession>
<protein>
    <submittedName>
        <fullName evidence="2">DUF2854 domain-containing protein</fullName>
    </submittedName>
</protein>
<comment type="caution">
    <text evidence="2">The sequence shown here is derived from an EMBL/GenBank/DDBJ whole genome shotgun (WGS) entry which is preliminary data.</text>
</comment>
<dbReference type="RefSeq" id="WP_323306016.1">
    <property type="nucleotide sequence ID" value="NZ_JAYGHX010000007.1"/>
</dbReference>
<gene>
    <name evidence="2" type="ORF">VB738_12380</name>
</gene>
<feature type="transmembrane region" description="Helical" evidence="1">
    <location>
        <begin position="7"/>
        <end position="27"/>
    </location>
</feature>
<keyword evidence="1" id="KW-0472">Membrane</keyword>
<evidence type="ECO:0000256" key="1">
    <source>
        <dbReference type="SAM" id="Phobius"/>
    </source>
</evidence>
<feature type="transmembrane region" description="Helical" evidence="1">
    <location>
        <begin position="33"/>
        <end position="51"/>
    </location>
</feature>